<gene>
    <name evidence="2" type="ORF">L210DRAFT_3647591</name>
</gene>
<evidence type="ECO:0000313" key="2">
    <source>
        <dbReference type="EMBL" id="KAF8437299.1"/>
    </source>
</evidence>
<dbReference type="Proteomes" id="UP001194468">
    <property type="component" value="Unassembled WGS sequence"/>
</dbReference>
<sequence>MASGHDALLLGHTAYGKACGAVPLKSPQILVCLSLHTLSWEERPRLESEITDTLVDDIHWTPGASNPHCECAGQEKGKEEVPATGDWPPPSLSSSCSTPTDEKEEMVITSTEFISPRFSCLHNCKIANDKVDIQATDIALGLRRVPAGFNAMVPCSGLEWRTENKRSSVNDDVVGWSGQIALTQLCTTVWLLTPWQRFLSTNDGDVVSPCSSIFVTVKRPKCEESPSARRLGPHCSITEPKDELEDATNQDHRTLSRYRKYGGKRDLERSNERSVFGSTHRDAINLIPHDHLDKPSHLNNFGISFKARFQRLGELSDLEDAIPIYGDSVERVPLNPRSNFLHNY</sequence>
<dbReference type="EMBL" id="WHUW01000019">
    <property type="protein sequence ID" value="KAF8437299.1"/>
    <property type="molecule type" value="Genomic_DNA"/>
</dbReference>
<organism evidence="2 3">
    <name type="scientific">Boletus edulis BED1</name>
    <dbReference type="NCBI Taxonomy" id="1328754"/>
    <lineage>
        <taxon>Eukaryota</taxon>
        <taxon>Fungi</taxon>
        <taxon>Dikarya</taxon>
        <taxon>Basidiomycota</taxon>
        <taxon>Agaricomycotina</taxon>
        <taxon>Agaricomycetes</taxon>
        <taxon>Agaricomycetidae</taxon>
        <taxon>Boletales</taxon>
        <taxon>Boletineae</taxon>
        <taxon>Boletaceae</taxon>
        <taxon>Boletoideae</taxon>
        <taxon>Boletus</taxon>
    </lineage>
</organism>
<accession>A0AAD4BRD3</accession>
<evidence type="ECO:0000313" key="3">
    <source>
        <dbReference type="Proteomes" id="UP001194468"/>
    </source>
</evidence>
<name>A0AAD4BRD3_BOLED</name>
<feature type="region of interest" description="Disordered" evidence="1">
    <location>
        <begin position="72"/>
        <end position="99"/>
    </location>
</feature>
<proteinExistence type="predicted"/>
<comment type="caution">
    <text evidence="2">The sequence shown here is derived from an EMBL/GenBank/DDBJ whole genome shotgun (WGS) entry which is preliminary data.</text>
</comment>
<reference evidence="2" key="1">
    <citation type="submission" date="2019-10" db="EMBL/GenBank/DDBJ databases">
        <authorList>
            <consortium name="DOE Joint Genome Institute"/>
            <person name="Kuo A."/>
            <person name="Miyauchi S."/>
            <person name="Kiss E."/>
            <person name="Drula E."/>
            <person name="Kohler A."/>
            <person name="Sanchez-Garcia M."/>
            <person name="Andreopoulos B."/>
            <person name="Barry K.W."/>
            <person name="Bonito G."/>
            <person name="Buee M."/>
            <person name="Carver A."/>
            <person name="Chen C."/>
            <person name="Cichocki N."/>
            <person name="Clum A."/>
            <person name="Culley D."/>
            <person name="Crous P.W."/>
            <person name="Fauchery L."/>
            <person name="Girlanda M."/>
            <person name="Hayes R."/>
            <person name="Keri Z."/>
            <person name="LaButti K."/>
            <person name="Lipzen A."/>
            <person name="Lombard V."/>
            <person name="Magnuson J."/>
            <person name="Maillard F."/>
            <person name="Morin E."/>
            <person name="Murat C."/>
            <person name="Nolan M."/>
            <person name="Ohm R."/>
            <person name="Pangilinan J."/>
            <person name="Pereira M."/>
            <person name="Perotto S."/>
            <person name="Peter M."/>
            <person name="Riley R."/>
            <person name="Sitrit Y."/>
            <person name="Stielow B."/>
            <person name="Szollosi G."/>
            <person name="Zifcakova L."/>
            <person name="Stursova M."/>
            <person name="Spatafora J.W."/>
            <person name="Tedersoo L."/>
            <person name="Vaario L.-M."/>
            <person name="Yamada A."/>
            <person name="Yan M."/>
            <person name="Wang P."/>
            <person name="Xu J."/>
            <person name="Bruns T."/>
            <person name="Baldrian P."/>
            <person name="Vilgalys R."/>
            <person name="Henrissat B."/>
            <person name="Grigoriev I.V."/>
            <person name="Hibbett D."/>
            <person name="Nagy L.G."/>
            <person name="Martin F.M."/>
        </authorList>
    </citation>
    <scope>NUCLEOTIDE SEQUENCE</scope>
    <source>
        <strain evidence="2">BED1</strain>
    </source>
</reference>
<evidence type="ECO:0000256" key="1">
    <source>
        <dbReference type="SAM" id="MobiDB-lite"/>
    </source>
</evidence>
<keyword evidence="3" id="KW-1185">Reference proteome</keyword>
<feature type="region of interest" description="Disordered" evidence="1">
    <location>
        <begin position="228"/>
        <end position="251"/>
    </location>
</feature>
<protein>
    <submittedName>
        <fullName evidence="2">Uncharacterized protein</fullName>
    </submittedName>
</protein>
<reference evidence="2" key="2">
    <citation type="journal article" date="2020" name="Nat. Commun.">
        <title>Large-scale genome sequencing of mycorrhizal fungi provides insights into the early evolution of symbiotic traits.</title>
        <authorList>
            <person name="Miyauchi S."/>
            <person name="Kiss E."/>
            <person name="Kuo A."/>
            <person name="Drula E."/>
            <person name="Kohler A."/>
            <person name="Sanchez-Garcia M."/>
            <person name="Morin E."/>
            <person name="Andreopoulos B."/>
            <person name="Barry K.W."/>
            <person name="Bonito G."/>
            <person name="Buee M."/>
            <person name="Carver A."/>
            <person name="Chen C."/>
            <person name="Cichocki N."/>
            <person name="Clum A."/>
            <person name="Culley D."/>
            <person name="Crous P.W."/>
            <person name="Fauchery L."/>
            <person name="Girlanda M."/>
            <person name="Hayes R.D."/>
            <person name="Keri Z."/>
            <person name="LaButti K."/>
            <person name="Lipzen A."/>
            <person name="Lombard V."/>
            <person name="Magnuson J."/>
            <person name="Maillard F."/>
            <person name="Murat C."/>
            <person name="Nolan M."/>
            <person name="Ohm R.A."/>
            <person name="Pangilinan J."/>
            <person name="Pereira M.F."/>
            <person name="Perotto S."/>
            <person name="Peter M."/>
            <person name="Pfister S."/>
            <person name="Riley R."/>
            <person name="Sitrit Y."/>
            <person name="Stielow J.B."/>
            <person name="Szollosi G."/>
            <person name="Zifcakova L."/>
            <person name="Stursova M."/>
            <person name="Spatafora J.W."/>
            <person name="Tedersoo L."/>
            <person name="Vaario L.M."/>
            <person name="Yamada A."/>
            <person name="Yan M."/>
            <person name="Wang P."/>
            <person name="Xu J."/>
            <person name="Bruns T."/>
            <person name="Baldrian P."/>
            <person name="Vilgalys R."/>
            <person name="Dunand C."/>
            <person name="Henrissat B."/>
            <person name="Grigoriev I.V."/>
            <person name="Hibbett D."/>
            <person name="Nagy L.G."/>
            <person name="Martin F.M."/>
        </authorList>
    </citation>
    <scope>NUCLEOTIDE SEQUENCE</scope>
    <source>
        <strain evidence="2">BED1</strain>
    </source>
</reference>
<dbReference type="AlphaFoldDB" id="A0AAD4BRD3"/>